<evidence type="ECO:0000259" key="1">
    <source>
        <dbReference type="Pfam" id="PF04981"/>
    </source>
</evidence>
<dbReference type="PANTHER" id="PTHR12746:SF2">
    <property type="entry name" value="60S RIBOSOMAL EXPORT PROTEIN NMD3"/>
    <property type="match status" value="1"/>
</dbReference>
<dbReference type="EMBL" id="LNQE01001707">
    <property type="protein sequence ID" value="KUG14057.1"/>
    <property type="molecule type" value="Genomic_DNA"/>
</dbReference>
<sequence>MPRSSGSDPSIRETICPRCGAPSATGGLCGRCKVRETPWFSSESRVTCTFCPTCGSRKECGVWTDIEGERDAIARELVRRALHLIRDLARTEVTITLREKSTNRTIADVTVNGILFGEPVAASSQVEILWEKEQCDRCNRISGSYYEGIVQVRAAGRRPYPHEISTASRIAREIEEGCFTAGERLSFIADIDESKDGLDITVGSQRIGQEIASAIVRRLGGRFTTHPKLVGERAGKRLYRITYSVRLPRYSRGDIIIVNRRCGEVIAADGKQIRYREIASGADRTIQEDRVERLVGTVHDARDYLVTFRDGTVIGILDPDTGVSQECPAPRDPAICPGQHVRIVRDGEDLIVVG</sequence>
<name>A0A0W8EZT7_9ZZZZ</name>
<dbReference type="GO" id="GO:0043023">
    <property type="term" value="F:ribosomal large subunit binding"/>
    <property type="evidence" value="ECO:0007669"/>
    <property type="project" value="InterPro"/>
</dbReference>
<dbReference type="AlphaFoldDB" id="A0A0W8EZT7"/>
<dbReference type="PANTHER" id="PTHR12746">
    <property type="entry name" value="NONSENSE-MEDIATED MRNA DECAY PROTEIN 3"/>
    <property type="match status" value="1"/>
</dbReference>
<dbReference type="Pfam" id="PF04981">
    <property type="entry name" value="NMD3"/>
    <property type="match status" value="1"/>
</dbReference>
<dbReference type="GO" id="GO:0005737">
    <property type="term" value="C:cytoplasm"/>
    <property type="evidence" value="ECO:0007669"/>
    <property type="project" value="TreeGrafter"/>
</dbReference>
<dbReference type="InterPro" id="IPR039768">
    <property type="entry name" value="Nmd3"/>
</dbReference>
<proteinExistence type="predicted"/>
<protein>
    <recommendedName>
        <fullName evidence="1">Nmd3 N-terminal domain-containing protein</fullName>
    </recommendedName>
</protein>
<accession>A0A0W8EZT7</accession>
<gene>
    <name evidence="2" type="ORF">ASZ90_016307</name>
</gene>
<evidence type="ECO:0000313" key="2">
    <source>
        <dbReference type="EMBL" id="KUG14057.1"/>
    </source>
</evidence>
<organism evidence="2">
    <name type="scientific">hydrocarbon metagenome</name>
    <dbReference type="NCBI Taxonomy" id="938273"/>
    <lineage>
        <taxon>unclassified sequences</taxon>
        <taxon>metagenomes</taxon>
        <taxon>ecological metagenomes</taxon>
    </lineage>
</organism>
<comment type="caution">
    <text evidence="2">The sequence shown here is derived from an EMBL/GenBank/DDBJ whole genome shotgun (WGS) entry which is preliminary data.</text>
</comment>
<dbReference type="InterPro" id="IPR007064">
    <property type="entry name" value="Nmd3_N"/>
</dbReference>
<reference evidence="2" key="1">
    <citation type="journal article" date="2015" name="Proc. Natl. Acad. Sci. U.S.A.">
        <title>Networks of energetic and metabolic interactions define dynamics in microbial communities.</title>
        <authorList>
            <person name="Embree M."/>
            <person name="Liu J.K."/>
            <person name="Al-Bassam M.M."/>
            <person name="Zengler K."/>
        </authorList>
    </citation>
    <scope>NUCLEOTIDE SEQUENCE</scope>
</reference>
<feature type="domain" description="Nmd3 N-terminal" evidence="1">
    <location>
        <begin position="16"/>
        <end position="247"/>
    </location>
</feature>